<feature type="compositionally biased region" description="Basic and acidic residues" evidence="1">
    <location>
        <begin position="506"/>
        <end position="515"/>
    </location>
</feature>
<feature type="compositionally biased region" description="Polar residues" evidence="1">
    <location>
        <begin position="519"/>
        <end position="529"/>
    </location>
</feature>
<feature type="compositionally biased region" description="Low complexity" evidence="1">
    <location>
        <begin position="530"/>
        <end position="542"/>
    </location>
</feature>
<sequence>WRKTLHGSRPGTPVNSAPSIGDEGEDSRSEYGSEGSTPRRRSAPKPKLGRYLSSYLALTAPPKPLDFSEPWSEKEPVLFRPPVDPIIVLRSVRSHLCRSPSQSIPEQQHSGLLRIFEDYRKVREEKERLDEILRKTLEGYKMAEENWSTAEGRYQAEIRRLELIIARGTTGMSGLIRARQESIIKRERPYRKTMSTDHLETAYEFLSREQLDQQIISQSQRVLIHRPSSPSSKMAALSRRFLSTSLHDDLPFGTPPSQDRILTLTRKVKSELDLAKLGTTIEATSNSDSGSRSVYSEFSASGDPLPDEIEHSTSTILDARIEGDAFVALRDLAVLVARRKGMKAEKFLSRLLNLFSSEDEGSESDFEENDTIKFMPTKVDEDTSNWTPERHLGHFRSQPYLSSDESRRRHFSFEPGDDQLGLLEKGLKTFQTNQTDTSIGSLSRASSGILPLSDPLSESSLTRSMALGPDIQKRSKIPSPVQWPVMGRMRRENSASNSQSVLGGSQREDGRRRDSSSSIITAFRQTSKGSQRPQPTSRSSSM</sequence>
<evidence type="ECO:0000313" key="3">
    <source>
        <dbReference type="Proteomes" id="UP000800200"/>
    </source>
</evidence>
<feature type="non-terminal residue" evidence="2">
    <location>
        <position position="542"/>
    </location>
</feature>
<protein>
    <submittedName>
        <fullName evidence="2">Uncharacterized protein</fullName>
    </submittedName>
</protein>
<organism evidence="2 3">
    <name type="scientific">Zopfia rhizophila CBS 207.26</name>
    <dbReference type="NCBI Taxonomy" id="1314779"/>
    <lineage>
        <taxon>Eukaryota</taxon>
        <taxon>Fungi</taxon>
        <taxon>Dikarya</taxon>
        <taxon>Ascomycota</taxon>
        <taxon>Pezizomycotina</taxon>
        <taxon>Dothideomycetes</taxon>
        <taxon>Dothideomycetes incertae sedis</taxon>
        <taxon>Zopfiaceae</taxon>
        <taxon>Zopfia</taxon>
    </lineage>
</organism>
<feature type="compositionally biased region" description="Basic residues" evidence="1">
    <location>
        <begin position="38"/>
        <end position="47"/>
    </location>
</feature>
<evidence type="ECO:0000256" key="1">
    <source>
        <dbReference type="SAM" id="MobiDB-lite"/>
    </source>
</evidence>
<name>A0A6A6DAR6_9PEZI</name>
<dbReference type="OrthoDB" id="5430717at2759"/>
<feature type="non-terminal residue" evidence="2">
    <location>
        <position position="1"/>
    </location>
</feature>
<reference evidence="2" key="1">
    <citation type="journal article" date="2020" name="Stud. Mycol.">
        <title>101 Dothideomycetes genomes: a test case for predicting lifestyles and emergence of pathogens.</title>
        <authorList>
            <person name="Haridas S."/>
            <person name="Albert R."/>
            <person name="Binder M."/>
            <person name="Bloem J."/>
            <person name="Labutti K."/>
            <person name="Salamov A."/>
            <person name="Andreopoulos B."/>
            <person name="Baker S."/>
            <person name="Barry K."/>
            <person name="Bills G."/>
            <person name="Bluhm B."/>
            <person name="Cannon C."/>
            <person name="Castanera R."/>
            <person name="Culley D."/>
            <person name="Daum C."/>
            <person name="Ezra D."/>
            <person name="Gonzalez J."/>
            <person name="Henrissat B."/>
            <person name="Kuo A."/>
            <person name="Liang C."/>
            <person name="Lipzen A."/>
            <person name="Lutzoni F."/>
            <person name="Magnuson J."/>
            <person name="Mondo S."/>
            <person name="Nolan M."/>
            <person name="Ohm R."/>
            <person name="Pangilinan J."/>
            <person name="Park H.-J."/>
            <person name="Ramirez L."/>
            <person name="Alfaro M."/>
            <person name="Sun H."/>
            <person name="Tritt A."/>
            <person name="Yoshinaga Y."/>
            <person name="Zwiers L.-H."/>
            <person name="Turgeon B."/>
            <person name="Goodwin S."/>
            <person name="Spatafora J."/>
            <person name="Crous P."/>
            <person name="Grigoriev I."/>
        </authorList>
    </citation>
    <scope>NUCLEOTIDE SEQUENCE</scope>
    <source>
        <strain evidence="2">CBS 207.26</strain>
    </source>
</reference>
<feature type="region of interest" description="Disordered" evidence="1">
    <location>
        <begin position="434"/>
        <end position="542"/>
    </location>
</feature>
<dbReference type="EMBL" id="ML994778">
    <property type="protein sequence ID" value="KAF2174736.1"/>
    <property type="molecule type" value="Genomic_DNA"/>
</dbReference>
<feature type="compositionally biased region" description="Polar residues" evidence="1">
    <location>
        <begin position="283"/>
        <end position="299"/>
    </location>
</feature>
<feature type="region of interest" description="Disordered" evidence="1">
    <location>
        <begin position="283"/>
        <end position="307"/>
    </location>
</feature>
<accession>A0A6A6DAR6</accession>
<dbReference type="AlphaFoldDB" id="A0A6A6DAR6"/>
<feature type="compositionally biased region" description="Low complexity" evidence="1">
    <location>
        <begin position="450"/>
        <end position="461"/>
    </location>
</feature>
<feature type="compositionally biased region" description="Polar residues" evidence="1">
    <location>
        <begin position="434"/>
        <end position="446"/>
    </location>
</feature>
<feature type="region of interest" description="Disordered" evidence="1">
    <location>
        <begin position="1"/>
        <end position="47"/>
    </location>
</feature>
<gene>
    <name evidence="2" type="ORF">K469DRAFT_512939</name>
</gene>
<evidence type="ECO:0000313" key="2">
    <source>
        <dbReference type="EMBL" id="KAF2174736.1"/>
    </source>
</evidence>
<proteinExistence type="predicted"/>
<dbReference type="Proteomes" id="UP000800200">
    <property type="component" value="Unassembled WGS sequence"/>
</dbReference>
<keyword evidence="3" id="KW-1185">Reference proteome</keyword>